<name>A0ABU6GW53_9BACL</name>
<accession>A0ABU6GW53</accession>
<dbReference type="EMBL" id="JARLKZ010000030">
    <property type="protein sequence ID" value="MEC0243966.1"/>
    <property type="molecule type" value="Genomic_DNA"/>
</dbReference>
<keyword evidence="1" id="KW-0472">Membrane</keyword>
<protein>
    <submittedName>
        <fullName evidence="2">Uncharacterized protein</fullName>
    </submittedName>
</protein>
<comment type="caution">
    <text evidence="2">The sequence shown here is derived from an EMBL/GenBank/DDBJ whole genome shotgun (WGS) entry which is preliminary data.</text>
</comment>
<keyword evidence="1" id="KW-0812">Transmembrane</keyword>
<dbReference type="RefSeq" id="WP_326091622.1">
    <property type="nucleotide sequence ID" value="NZ_JARLKZ010000030.1"/>
</dbReference>
<sequence length="49" mass="5270">MAGRTFCIDLAVTQAIVVSSILPPYMNLISLFAAIVADQGRRLNFSGID</sequence>
<proteinExistence type="predicted"/>
<gene>
    <name evidence="2" type="ORF">P4H66_29580</name>
</gene>
<evidence type="ECO:0000313" key="2">
    <source>
        <dbReference type="EMBL" id="MEC0243966.1"/>
    </source>
</evidence>
<keyword evidence="1" id="KW-1133">Transmembrane helix</keyword>
<evidence type="ECO:0000313" key="3">
    <source>
        <dbReference type="Proteomes" id="UP001344632"/>
    </source>
</evidence>
<evidence type="ECO:0000256" key="1">
    <source>
        <dbReference type="SAM" id="Phobius"/>
    </source>
</evidence>
<keyword evidence="3" id="KW-1185">Reference proteome</keyword>
<dbReference type="Proteomes" id="UP001344632">
    <property type="component" value="Unassembled WGS sequence"/>
</dbReference>
<feature type="transmembrane region" description="Helical" evidence="1">
    <location>
        <begin position="12"/>
        <end position="37"/>
    </location>
</feature>
<organism evidence="2 3">
    <name type="scientific">Paenibacillus dokdonensis</name>
    <dbReference type="NCBI Taxonomy" id="2567944"/>
    <lineage>
        <taxon>Bacteria</taxon>
        <taxon>Bacillati</taxon>
        <taxon>Bacillota</taxon>
        <taxon>Bacilli</taxon>
        <taxon>Bacillales</taxon>
        <taxon>Paenibacillaceae</taxon>
        <taxon>Paenibacillus</taxon>
    </lineage>
</organism>
<reference evidence="2 3" key="1">
    <citation type="submission" date="2023-03" db="EMBL/GenBank/DDBJ databases">
        <title>Bacillus Genome Sequencing.</title>
        <authorList>
            <person name="Dunlap C."/>
        </authorList>
    </citation>
    <scope>NUCLEOTIDE SEQUENCE [LARGE SCALE GENOMIC DNA]</scope>
    <source>
        <strain evidence="2 3">BD-525</strain>
    </source>
</reference>